<dbReference type="NCBIfam" id="NF043035">
    <property type="entry name" value="OxoTetrKin"/>
    <property type="match status" value="1"/>
</dbReference>
<dbReference type="InterPro" id="IPR050007">
    <property type="entry name" value="OtnK"/>
</dbReference>
<evidence type="ECO:0000256" key="8">
    <source>
        <dbReference type="ARBA" id="ARBA00036346"/>
    </source>
</evidence>
<comment type="catalytic activity">
    <reaction evidence="7">
        <text>3-dehydro-L-erythronate + ATP = 3-dehydro-4-O-phospho-L-erythronate + ADP + H(+)</text>
        <dbReference type="Rhea" id="RHEA:52552"/>
        <dbReference type="ChEBI" id="CHEBI:15378"/>
        <dbReference type="ChEBI" id="CHEBI:30616"/>
        <dbReference type="ChEBI" id="CHEBI:136592"/>
        <dbReference type="ChEBI" id="CHEBI:136670"/>
        <dbReference type="ChEBI" id="CHEBI:456216"/>
        <dbReference type="EC" id="2.7.1.217"/>
    </reaction>
</comment>
<keyword evidence="3" id="KW-0547">Nucleotide-binding</keyword>
<dbReference type="InterPro" id="IPR037051">
    <property type="entry name" value="4-carb_acid_sugar_kinase_N_sf"/>
</dbReference>
<dbReference type="EC" id="2.7.1.217" evidence="10"/>
<evidence type="ECO:0000256" key="3">
    <source>
        <dbReference type="ARBA" id="ARBA00022741"/>
    </source>
</evidence>
<dbReference type="GO" id="GO:0005524">
    <property type="term" value="F:ATP binding"/>
    <property type="evidence" value="ECO:0007669"/>
    <property type="project" value="UniProtKB-KW"/>
</dbReference>
<protein>
    <recommendedName>
        <fullName evidence="11">3-oxo-tetronate kinase</fullName>
        <ecNumber evidence="10">2.7.1.217</ecNumber>
    </recommendedName>
    <alternativeName>
        <fullName evidence="12">3-dehydrotetronate 4-kinase</fullName>
    </alternativeName>
</protein>
<evidence type="ECO:0000256" key="6">
    <source>
        <dbReference type="ARBA" id="ARBA00023277"/>
    </source>
</evidence>
<comment type="function">
    <text evidence="9">Catalyzes the ATP-dependent phosphorylation of 3-oxo-tetronate to 3-oxo-tetronate 4-phosphate.</text>
</comment>
<keyword evidence="5" id="KW-0067">ATP-binding</keyword>
<evidence type="ECO:0000256" key="4">
    <source>
        <dbReference type="ARBA" id="ARBA00022777"/>
    </source>
</evidence>
<dbReference type="InterPro" id="IPR031475">
    <property type="entry name" value="NBD_C"/>
</dbReference>
<evidence type="ECO:0000256" key="12">
    <source>
        <dbReference type="ARBA" id="ARBA00041377"/>
    </source>
</evidence>
<dbReference type="KEGG" id="msei:MSEDJ_15520"/>
<dbReference type="Gene3D" id="3.40.980.20">
    <property type="entry name" value="Four-carbon acid sugar kinase, nucleotide binding domain"/>
    <property type="match status" value="1"/>
</dbReference>
<dbReference type="InterPro" id="IPR042213">
    <property type="entry name" value="NBD_C_sf"/>
</dbReference>
<reference evidence="15 16" key="1">
    <citation type="journal article" date="2019" name="Emerg. Microbes Infect.">
        <title>Comprehensive subspecies identification of 175 nontuberculous mycobacteria species based on 7547 genomic profiles.</title>
        <authorList>
            <person name="Matsumoto Y."/>
            <person name="Kinjo T."/>
            <person name="Motooka D."/>
            <person name="Nabeya D."/>
            <person name="Jung N."/>
            <person name="Uechi K."/>
            <person name="Horii T."/>
            <person name="Iida T."/>
            <person name="Fujita J."/>
            <person name="Nakamura S."/>
        </authorList>
    </citation>
    <scope>NUCLEOTIDE SEQUENCE [LARGE SCALE GENOMIC DNA]</scope>
    <source>
        <strain evidence="15 16">JCM 17899</strain>
    </source>
</reference>
<organism evidence="15 16">
    <name type="scientific">Mycolicibacterium sediminis</name>
    <dbReference type="NCBI Taxonomy" id="1286180"/>
    <lineage>
        <taxon>Bacteria</taxon>
        <taxon>Bacillati</taxon>
        <taxon>Actinomycetota</taxon>
        <taxon>Actinomycetes</taxon>
        <taxon>Mycobacteriales</taxon>
        <taxon>Mycobacteriaceae</taxon>
        <taxon>Mycolicibacterium</taxon>
    </lineage>
</organism>
<dbReference type="Proteomes" id="UP000467193">
    <property type="component" value="Chromosome"/>
</dbReference>
<comment type="catalytic activity">
    <reaction evidence="8">
        <text>3-dehydro-D-erythronate + ATP = 3-dehydro-4-O-phospho-D-erythronate + ADP + H(+)</text>
        <dbReference type="Rhea" id="RHEA:52556"/>
        <dbReference type="ChEBI" id="CHEBI:15378"/>
        <dbReference type="ChEBI" id="CHEBI:30616"/>
        <dbReference type="ChEBI" id="CHEBI:57958"/>
        <dbReference type="ChEBI" id="CHEBI:136593"/>
        <dbReference type="ChEBI" id="CHEBI:456216"/>
        <dbReference type="EC" id="2.7.1.217"/>
    </reaction>
</comment>
<evidence type="ECO:0000256" key="11">
    <source>
        <dbReference type="ARBA" id="ARBA00039461"/>
    </source>
</evidence>
<dbReference type="RefSeq" id="WP_163796331.1">
    <property type="nucleotide sequence ID" value="NZ_AP022588.1"/>
</dbReference>
<dbReference type="Pfam" id="PF17042">
    <property type="entry name" value="NBD_C"/>
    <property type="match status" value="1"/>
</dbReference>
<accession>A0A7I7QNS1</accession>
<comment type="similarity">
    <text evidence="1">Belongs to the four-carbon acid sugar kinase family.</text>
</comment>
<evidence type="ECO:0000256" key="10">
    <source>
        <dbReference type="ARBA" id="ARBA00039095"/>
    </source>
</evidence>
<dbReference type="Gene3D" id="3.40.50.10840">
    <property type="entry name" value="Putative sugar-binding, N-terminal domain"/>
    <property type="match status" value="1"/>
</dbReference>
<evidence type="ECO:0000256" key="1">
    <source>
        <dbReference type="ARBA" id="ARBA00005715"/>
    </source>
</evidence>
<dbReference type="GO" id="GO:0016301">
    <property type="term" value="F:kinase activity"/>
    <property type="evidence" value="ECO:0007669"/>
    <property type="project" value="UniProtKB-KW"/>
</dbReference>
<sequence length="418" mass="43864">MTRIAVIADDYTGGTDAAAALRRSGLRVVMLFGAPNPDSTLQECDAVVVGIKFRSANPADACACVEQTVGWLRGHGITRYYYKYCSTFDSTPQGNIGPVLDTLGTLTSARYTIVCPATPLHQRTTYLGYLFVGDRLLSESPLRNHPLTPMTDANLVRWLSMQTESTVGSLPLNAVRAGNEAAMDHVKSLVEQGVRHIVADATVEADLDTIAVGHDDGLLSGGAGLIEALGRTMAAARPPERQTNGDFGAPAASGGTLVLAGSCSEATLEQVRRAQLTMPALRLDPGETSDSDALIATAVAWDEAQDQSRPRLIYTSADAEQRRRGALAMGADTPQILEKVLARVAASAVERGARRIVVAGGETSGAVVTELGVQQVLVGEEAAPGVPWCTTVCGDPITLLLKSGNFGGADFLVETASS</sequence>
<keyword evidence="6" id="KW-0119">Carbohydrate metabolism</keyword>
<evidence type="ECO:0000259" key="14">
    <source>
        <dbReference type="Pfam" id="PF17042"/>
    </source>
</evidence>
<gene>
    <name evidence="15" type="ORF">MSEDJ_15520</name>
</gene>
<dbReference type="InterPro" id="IPR010737">
    <property type="entry name" value="4-carb_acid_sugar_kinase_N"/>
</dbReference>
<dbReference type="EMBL" id="AP022588">
    <property type="protein sequence ID" value="BBY27456.1"/>
    <property type="molecule type" value="Genomic_DNA"/>
</dbReference>
<evidence type="ECO:0000313" key="16">
    <source>
        <dbReference type="Proteomes" id="UP000467193"/>
    </source>
</evidence>
<proteinExistence type="inferred from homology"/>
<dbReference type="SUPFAM" id="SSF142764">
    <property type="entry name" value="YgbK-like"/>
    <property type="match status" value="1"/>
</dbReference>
<name>A0A7I7QNS1_9MYCO</name>
<dbReference type="AlphaFoldDB" id="A0A7I7QNS1"/>
<keyword evidence="16" id="KW-1185">Reference proteome</keyword>
<feature type="domain" description="Four-carbon acid sugar kinase nucleotide binding" evidence="14">
    <location>
        <begin position="257"/>
        <end position="412"/>
    </location>
</feature>
<evidence type="ECO:0000256" key="7">
    <source>
        <dbReference type="ARBA" id="ARBA00035898"/>
    </source>
</evidence>
<feature type="domain" description="Four-carbon acid sugar kinase N-terminal" evidence="13">
    <location>
        <begin position="4"/>
        <end position="229"/>
    </location>
</feature>
<evidence type="ECO:0000256" key="5">
    <source>
        <dbReference type="ARBA" id="ARBA00022840"/>
    </source>
</evidence>
<evidence type="ECO:0000259" key="13">
    <source>
        <dbReference type="Pfam" id="PF07005"/>
    </source>
</evidence>
<keyword evidence="2" id="KW-0808">Transferase</keyword>
<dbReference type="Pfam" id="PF07005">
    <property type="entry name" value="SBD_N"/>
    <property type="match status" value="1"/>
</dbReference>
<evidence type="ECO:0000256" key="9">
    <source>
        <dbReference type="ARBA" id="ARBA00037335"/>
    </source>
</evidence>
<keyword evidence="4 15" id="KW-0418">Kinase</keyword>
<evidence type="ECO:0000256" key="2">
    <source>
        <dbReference type="ARBA" id="ARBA00022679"/>
    </source>
</evidence>
<evidence type="ECO:0000313" key="15">
    <source>
        <dbReference type="EMBL" id="BBY27456.1"/>
    </source>
</evidence>